<evidence type="ECO:0000259" key="2">
    <source>
        <dbReference type="Pfam" id="PF01156"/>
    </source>
</evidence>
<evidence type="ECO:0000313" key="4">
    <source>
        <dbReference type="Proteomes" id="UP000054858"/>
    </source>
</evidence>
<proteinExistence type="predicted"/>
<dbReference type="EMBL" id="LNYP01000029">
    <property type="protein sequence ID" value="KTD37725.1"/>
    <property type="molecule type" value="Genomic_DNA"/>
</dbReference>
<keyword evidence="3" id="KW-0378">Hydrolase</keyword>
<evidence type="ECO:0000313" key="3">
    <source>
        <dbReference type="EMBL" id="KTD37725.1"/>
    </source>
</evidence>
<reference evidence="3 4" key="1">
    <citation type="submission" date="2015-11" db="EMBL/GenBank/DDBJ databases">
        <title>Genomic analysis of 38 Legionella species identifies large and diverse effector repertoires.</title>
        <authorList>
            <person name="Burstein D."/>
            <person name="Amaro F."/>
            <person name="Zusman T."/>
            <person name="Lifshitz Z."/>
            <person name="Cohen O."/>
            <person name="Gilbert J.A."/>
            <person name="Pupko T."/>
            <person name="Shuman H.A."/>
            <person name="Segal G."/>
        </authorList>
    </citation>
    <scope>NUCLEOTIDE SEQUENCE [LARGE SCALE GENOMIC DNA]</scope>
    <source>
        <strain evidence="3 4">Oak Ridge-10</strain>
    </source>
</reference>
<organism evidence="3 4">
    <name type="scientific">Legionella oakridgensis</name>
    <dbReference type="NCBI Taxonomy" id="29423"/>
    <lineage>
        <taxon>Bacteria</taxon>
        <taxon>Pseudomonadati</taxon>
        <taxon>Pseudomonadota</taxon>
        <taxon>Gammaproteobacteria</taxon>
        <taxon>Legionellales</taxon>
        <taxon>Legionellaceae</taxon>
        <taxon>Legionella</taxon>
    </lineage>
</organism>
<evidence type="ECO:0000256" key="1">
    <source>
        <dbReference type="SAM" id="MobiDB-lite"/>
    </source>
</evidence>
<feature type="compositionally biased region" description="Polar residues" evidence="1">
    <location>
        <begin position="445"/>
        <end position="461"/>
    </location>
</feature>
<dbReference type="AlphaFoldDB" id="A0A0W0WZJ9"/>
<name>A0A0W0WZJ9_9GAMM</name>
<accession>A0A0W0WZJ9</accession>
<dbReference type="Gene3D" id="3.90.245.10">
    <property type="entry name" value="Ribonucleoside hydrolase-like"/>
    <property type="match status" value="1"/>
</dbReference>
<dbReference type="EC" id="3.2.2.1" evidence="3"/>
<feature type="region of interest" description="Disordered" evidence="1">
    <location>
        <begin position="432"/>
        <end position="461"/>
    </location>
</feature>
<sequence>MTSFIYYRFHLMLTDICHSCEGGKPSLIWLSALFRMDPRLRGDDRKQSEDDKKRTIDITQSVKITWKRCYLAFSGLLFLFSKNTWPNSCGFSRMFLLFSMKKILNRQNNLILGLLCFLVAPVLAKQPIIIDTDLDKDDWAAIAYLINQPQLDIRAITVEGAGASDCVHGISNLVKSLQYWHRTDIPIACNNQLGMYKTHFPSTWRNPGTNYFKKLRAHHSKPVLIKTDAAKLINEVLQQSEEPVVVMAIGPLINIAAAIRLDTSLWLTKVKGFYFSGGNFTKEATSIAKYYPKTETQTWNLFIAPEAGYRVFKQSLSVVLNTHKTARLLHNNNSMYENIDALNQQHQLNRFGKIVYALQSSKNNYWGDALTAMMLVMPEVCRYQDVRMNVLFKPFQYSGVSKLSSEGIKVHYCKDFNLPLFQRIFMQKMSSSNSQANDEEKRIQTKTVQNQRATLSRDGTY</sequence>
<dbReference type="GO" id="GO:0008477">
    <property type="term" value="F:purine nucleosidase activity"/>
    <property type="evidence" value="ECO:0007669"/>
    <property type="project" value="UniProtKB-EC"/>
</dbReference>
<keyword evidence="3" id="KW-0326">Glycosidase</keyword>
<comment type="caution">
    <text evidence="3">The sequence shown here is derived from an EMBL/GenBank/DDBJ whole genome shotgun (WGS) entry which is preliminary data.</text>
</comment>
<protein>
    <submittedName>
        <fullName evidence="3">Inosine-uridine preferring nucleoside hydrolase</fullName>
        <ecNumber evidence="3">3.2.2.1</ecNumber>
    </submittedName>
</protein>
<dbReference type="Pfam" id="PF01156">
    <property type="entry name" value="IU_nuc_hydro"/>
    <property type="match status" value="1"/>
</dbReference>
<dbReference type="SUPFAM" id="SSF53590">
    <property type="entry name" value="Nucleoside hydrolase"/>
    <property type="match status" value="1"/>
</dbReference>
<dbReference type="PANTHER" id="PTHR46190:SF1">
    <property type="entry name" value="SI:CH211-201H21.5"/>
    <property type="match status" value="1"/>
</dbReference>
<dbReference type="InterPro" id="IPR052775">
    <property type="entry name" value="IUN_hydrolase"/>
</dbReference>
<dbReference type="InterPro" id="IPR036452">
    <property type="entry name" value="Ribo_hydro-like"/>
</dbReference>
<dbReference type="PANTHER" id="PTHR46190">
    <property type="entry name" value="SI:CH211-201H21.5-RELATED"/>
    <property type="match status" value="1"/>
</dbReference>
<dbReference type="PATRIC" id="fig|29423.5.peg.1467"/>
<gene>
    <name evidence="3" type="ORF">Loak_1401</name>
</gene>
<dbReference type="Proteomes" id="UP000054858">
    <property type="component" value="Unassembled WGS sequence"/>
</dbReference>
<dbReference type="InterPro" id="IPR001910">
    <property type="entry name" value="Inosine/uridine_hydrolase_dom"/>
</dbReference>
<feature type="domain" description="Inosine/uridine-preferring nucleoside hydrolase" evidence="2">
    <location>
        <begin position="128"/>
        <end position="392"/>
    </location>
</feature>